<dbReference type="eggNOG" id="COG4122">
    <property type="taxonomic scope" value="Bacteria"/>
</dbReference>
<dbReference type="Pfam" id="PF01596">
    <property type="entry name" value="Methyltransf_3"/>
    <property type="match status" value="1"/>
</dbReference>
<dbReference type="Gene3D" id="3.40.50.150">
    <property type="entry name" value="Vaccinia Virus protein VP39"/>
    <property type="match status" value="1"/>
</dbReference>
<evidence type="ECO:0000313" key="7">
    <source>
        <dbReference type="Proteomes" id="UP000215043"/>
    </source>
</evidence>
<reference evidence="5 6" key="1">
    <citation type="journal article" date="2014" name="PLoS ONE">
        <title>Identification and Characterization of a New Erythromycin Biosynthetic Gene Cluster in Actinopolyspora erythraea YIM90600, a Novel Erythronolide-Producing Halophilic Actinomycete Isolated from Salt Field.</title>
        <authorList>
            <person name="Chen D."/>
            <person name="Feng J."/>
            <person name="Huang L."/>
            <person name="Zhang Q."/>
            <person name="Wu J."/>
            <person name="Zhu X."/>
            <person name="Duan Y."/>
            <person name="Xu Z."/>
        </authorList>
    </citation>
    <scope>NUCLEOTIDE SEQUENCE [LARGE SCALE GENOMIC DNA]</scope>
    <source>
        <strain evidence="5 6">YIM90600</strain>
    </source>
</reference>
<keyword evidence="1 4" id="KW-0489">Methyltransferase</keyword>
<sequence length="218" mass="24633">MTRKSAQLDEQLHEYLLEHGPRPDALQRELIEDTRRLLPESADMQISPEQASLLTLLAKALRAEYAVEVGTFTGYSALAIARGLSKSGRLLCCDVSTEYTDVARHFWHRAGVSERIELRLAPALRTLRALESDPVIDLSFIDADKTGYIAYWNEIVPRTRPGGFIVVDNVLAGGRVLDERRDETAHAIHEFNRYALRDQRVELTMLPISDGITLARRH</sequence>
<dbReference type="InterPro" id="IPR002935">
    <property type="entry name" value="SAM_O-MeTrfase"/>
</dbReference>
<keyword evidence="3" id="KW-0949">S-adenosyl-L-methionine</keyword>
<proteinExistence type="predicted"/>
<dbReference type="AlphaFoldDB" id="A0A099D8H6"/>
<name>A0A099D8H6_9ACTN</name>
<gene>
    <name evidence="4" type="ORF">CDG81_09495</name>
    <name evidence="5" type="ORF">IL38_07155</name>
</gene>
<dbReference type="EMBL" id="JPMV01000013">
    <property type="protein sequence ID" value="KGI82082.1"/>
    <property type="molecule type" value="Genomic_DNA"/>
</dbReference>
<dbReference type="PROSITE" id="PS51682">
    <property type="entry name" value="SAM_OMT_I"/>
    <property type="match status" value="1"/>
</dbReference>
<dbReference type="GO" id="GO:0008171">
    <property type="term" value="F:O-methyltransferase activity"/>
    <property type="evidence" value="ECO:0007669"/>
    <property type="project" value="InterPro"/>
</dbReference>
<protein>
    <submittedName>
        <fullName evidence="4">O-methyltransferase</fullName>
    </submittedName>
    <submittedName>
        <fullName evidence="5">SAM-dependent methyltransferase</fullName>
    </submittedName>
</protein>
<dbReference type="RefSeq" id="WP_043571643.1">
    <property type="nucleotide sequence ID" value="NZ_CP022752.1"/>
</dbReference>
<dbReference type="GO" id="GO:0032259">
    <property type="term" value="P:methylation"/>
    <property type="evidence" value="ECO:0007669"/>
    <property type="project" value="UniProtKB-KW"/>
</dbReference>
<dbReference type="EMBL" id="CP022752">
    <property type="protein sequence ID" value="ASU78474.1"/>
    <property type="molecule type" value="Genomic_DNA"/>
</dbReference>
<dbReference type="SUPFAM" id="SSF53335">
    <property type="entry name" value="S-adenosyl-L-methionine-dependent methyltransferases"/>
    <property type="match status" value="1"/>
</dbReference>
<evidence type="ECO:0000256" key="1">
    <source>
        <dbReference type="ARBA" id="ARBA00022603"/>
    </source>
</evidence>
<dbReference type="Proteomes" id="UP000029737">
    <property type="component" value="Unassembled WGS sequence"/>
</dbReference>
<keyword evidence="2 4" id="KW-0808">Transferase</keyword>
<evidence type="ECO:0000256" key="2">
    <source>
        <dbReference type="ARBA" id="ARBA00022679"/>
    </source>
</evidence>
<keyword evidence="6" id="KW-1185">Reference proteome</keyword>
<reference evidence="4 7" key="2">
    <citation type="submission" date="2017-08" db="EMBL/GenBank/DDBJ databases">
        <title>The complete genome sequence of moderately halophilic actinomycete Actinopolyspora erythraea YIM 90600, the producer of novel erythromycin, novel actinopolysporins A-C and tubercidin.</title>
        <authorList>
            <person name="Yin M."/>
            <person name="Tang S."/>
        </authorList>
    </citation>
    <scope>NUCLEOTIDE SEQUENCE [LARGE SCALE GENOMIC DNA]</scope>
    <source>
        <strain evidence="4 7">YIM 90600</strain>
    </source>
</reference>
<accession>A0A099D8H6</accession>
<evidence type="ECO:0000256" key="3">
    <source>
        <dbReference type="ARBA" id="ARBA00022691"/>
    </source>
</evidence>
<dbReference type="HOGENOM" id="CLU_067676_5_1_11"/>
<dbReference type="Proteomes" id="UP000215043">
    <property type="component" value="Chromosome"/>
</dbReference>
<dbReference type="PANTHER" id="PTHR10509">
    <property type="entry name" value="O-METHYLTRANSFERASE-RELATED"/>
    <property type="match status" value="1"/>
</dbReference>
<dbReference type="InterPro" id="IPR029063">
    <property type="entry name" value="SAM-dependent_MTases_sf"/>
</dbReference>
<dbReference type="InterPro" id="IPR050362">
    <property type="entry name" value="Cation-dep_OMT"/>
</dbReference>
<evidence type="ECO:0000313" key="4">
    <source>
        <dbReference type="EMBL" id="ASU78474.1"/>
    </source>
</evidence>
<dbReference type="PANTHER" id="PTHR10509:SF14">
    <property type="entry name" value="CAFFEOYL-COA O-METHYLTRANSFERASE 3-RELATED"/>
    <property type="match status" value="1"/>
</dbReference>
<dbReference type="OrthoDB" id="9799672at2"/>
<organism evidence="4 7">
    <name type="scientific">Actinopolyspora erythraea</name>
    <dbReference type="NCBI Taxonomy" id="414996"/>
    <lineage>
        <taxon>Bacteria</taxon>
        <taxon>Bacillati</taxon>
        <taxon>Actinomycetota</taxon>
        <taxon>Actinomycetes</taxon>
        <taxon>Actinopolysporales</taxon>
        <taxon>Actinopolysporaceae</taxon>
        <taxon>Actinopolyspora</taxon>
    </lineage>
</organism>
<dbReference type="KEGG" id="aey:CDG81_09495"/>
<evidence type="ECO:0000313" key="5">
    <source>
        <dbReference type="EMBL" id="KGI82082.1"/>
    </source>
</evidence>
<dbReference type="GO" id="GO:0008757">
    <property type="term" value="F:S-adenosylmethionine-dependent methyltransferase activity"/>
    <property type="evidence" value="ECO:0007669"/>
    <property type="project" value="TreeGrafter"/>
</dbReference>
<evidence type="ECO:0000313" key="6">
    <source>
        <dbReference type="Proteomes" id="UP000029737"/>
    </source>
</evidence>